<feature type="transmembrane region" description="Helical" evidence="1">
    <location>
        <begin position="38"/>
        <end position="58"/>
    </location>
</feature>
<keyword evidence="1" id="KW-1133">Transmembrane helix</keyword>
<reference evidence="4 5" key="1">
    <citation type="submission" date="2016-10" db="EMBL/GenBank/DDBJ databases">
        <authorList>
            <person name="de Groot N.N."/>
        </authorList>
    </citation>
    <scope>NUCLEOTIDE SEQUENCE [LARGE SCALE GENOMIC DNA]</scope>
    <source>
        <strain evidence="4 5">DSM 5885</strain>
    </source>
</reference>
<feature type="transmembrane region" description="Helical" evidence="1">
    <location>
        <begin position="189"/>
        <end position="212"/>
    </location>
</feature>
<dbReference type="PROSITE" id="PS50887">
    <property type="entry name" value="GGDEF"/>
    <property type="match status" value="1"/>
</dbReference>
<proteinExistence type="predicted"/>
<dbReference type="NCBIfam" id="TIGR00254">
    <property type="entry name" value="GGDEF"/>
    <property type="match status" value="1"/>
</dbReference>
<dbReference type="SUPFAM" id="SSF55785">
    <property type="entry name" value="PYP-like sensor domain (PAS domain)"/>
    <property type="match status" value="1"/>
</dbReference>
<dbReference type="CDD" id="cd01949">
    <property type="entry name" value="GGDEF"/>
    <property type="match status" value="1"/>
</dbReference>
<feature type="domain" description="PAC" evidence="2">
    <location>
        <begin position="314"/>
        <end position="365"/>
    </location>
</feature>
<feature type="transmembrane region" description="Helical" evidence="1">
    <location>
        <begin position="120"/>
        <end position="139"/>
    </location>
</feature>
<keyword evidence="5" id="KW-1185">Reference proteome</keyword>
<dbReference type="EMBL" id="FNCY01000013">
    <property type="protein sequence ID" value="SDI10337.1"/>
    <property type="molecule type" value="Genomic_DNA"/>
</dbReference>
<feature type="domain" description="GGDEF" evidence="3">
    <location>
        <begin position="397"/>
        <end position="544"/>
    </location>
</feature>
<feature type="transmembrane region" description="Helical" evidence="1">
    <location>
        <begin position="64"/>
        <end position="85"/>
    </location>
</feature>
<evidence type="ECO:0000259" key="3">
    <source>
        <dbReference type="PROSITE" id="PS50887"/>
    </source>
</evidence>
<dbReference type="OrthoDB" id="42802at2"/>
<dbReference type="Gene3D" id="3.30.70.270">
    <property type="match status" value="1"/>
</dbReference>
<dbReference type="Proteomes" id="UP000198607">
    <property type="component" value="Unassembled WGS sequence"/>
</dbReference>
<feature type="transmembrane region" description="Helical" evidence="1">
    <location>
        <begin position="97"/>
        <end position="114"/>
    </location>
</feature>
<keyword evidence="1" id="KW-0812">Transmembrane</keyword>
<dbReference type="Pfam" id="PF00990">
    <property type="entry name" value="GGDEF"/>
    <property type="match status" value="1"/>
</dbReference>
<dbReference type="InterPro" id="IPR043128">
    <property type="entry name" value="Rev_trsase/Diguanyl_cyclase"/>
</dbReference>
<protein>
    <submittedName>
        <fullName evidence="4">PAS domain S-box-containing protein/diguanylate cyclase (GGDEF) domain-containing protein</fullName>
    </submittedName>
</protein>
<dbReference type="InterPro" id="IPR000700">
    <property type="entry name" value="PAS-assoc_C"/>
</dbReference>
<keyword evidence="1" id="KW-0472">Membrane</keyword>
<dbReference type="PANTHER" id="PTHR46663:SF2">
    <property type="entry name" value="GGDEF DOMAIN-CONTAINING PROTEIN"/>
    <property type="match status" value="1"/>
</dbReference>
<evidence type="ECO:0000313" key="5">
    <source>
        <dbReference type="Proteomes" id="UP000198607"/>
    </source>
</evidence>
<evidence type="ECO:0000256" key="1">
    <source>
        <dbReference type="SAM" id="Phobius"/>
    </source>
</evidence>
<dbReference type="Gene3D" id="3.30.450.20">
    <property type="entry name" value="PAS domain"/>
    <property type="match status" value="1"/>
</dbReference>
<dbReference type="NCBIfam" id="TIGR00229">
    <property type="entry name" value="sensory_box"/>
    <property type="match status" value="1"/>
</dbReference>
<dbReference type="RefSeq" id="WP_091938577.1">
    <property type="nucleotide sequence ID" value="NZ_FNCY01000013.1"/>
</dbReference>
<dbReference type="InterPro" id="IPR000160">
    <property type="entry name" value="GGDEF_dom"/>
</dbReference>
<dbReference type="PANTHER" id="PTHR46663">
    <property type="entry name" value="DIGUANYLATE CYCLASE DGCT-RELATED"/>
    <property type="match status" value="1"/>
</dbReference>
<dbReference type="InterPro" id="IPR029787">
    <property type="entry name" value="Nucleotide_cyclase"/>
</dbReference>
<evidence type="ECO:0000313" key="4">
    <source>
        <dbReference type="EMBL" id="SDI10337.1"/>
    </source>
</evidence>
<name>A0A1G8HUN4_9RHOO</name>
<evidence type="ECO:0000259" key="2">
    <source>
        <dbReference type="PROSITE" id="PS50113"/>
    </source>
</evidence>
<dbReference type="AlphaFoldDB" id="A0A1G8HUN4"/>
<organism evidence="4 5">
    <name type="scientific">Propionivibrio dicarboxylicus</name>
    <dbReference type="NCBI Taxonomy" id="83767"/>
    <lineage>
        <taxon>Bacteria</taxon>
        <taxon>Pseudomonadati</taxon>
        <taxon>Pseudomonadota</taxon>
        <taxon>Betaproteobacteria</taxon>
        <taxon>Rhodocyclales</taxon>
        <taxon>Rhodocyclaceae</taxon>
        <taxon>Propionivibrio</taxon>
    </lineage>
</organism>
<feature type="transmembrane region" description="Helical" evidence="1">
    <location>
        <begin position="12"/>
        <end position="31"/>
    </location>
</feature>
<accession>A0A1G8HUN4</accession>
<dbReference type="InterPro" id="IPR052163">
    <property type="entry name" value="DGC-Regulatory_Protein"/>
</dbReference>
<dbReference type="STRING" id="83767.SAMN05660652_02849"/>
<dbReference type="PROSITE" id="PS50113">
    <property type="entry name" value="PAC"/>
    <property type="match status" value="1"/>
</dbReference>
<gene>
    <name evidence="4" type="ORF">SAMN05660652_02849</name>
</gene>
<feature type="transmembrane region" description="Helical" evidence="1">
    <location>
        <begin position="151"/>
        <end position="169"/>
    </location>
</feature>
<sequence>MPVLLDTRTLLMVITIVLISRAVVLFHVWRVSRRYSPLTMWAAGSSLLAVGVLLIGLRGIVSDIISIICAQALVITGWMIYVGGIGLAAEQQPPWRAGKILTLISVAAIAWYTLATPDFLARTVVNTVASVTFELYAVLACLRFSGSKRKTTFRILAAALMIEACSNIIKLSYILDTRTVDLFTGAWQIGQFFIVALIVTVVSSILFVLLAAQRLQEDLDDEMRLRQEDQRLLARSEAKYRLIYEATSDAVMLLSQERFFACNASTLRMFGCQTEEEFCTYNLVALSPPRQPCGKESSTLVQQHLARVFECGHHDFEWVSRRVDNGELFTVEIHLNTVTIEGGATLQATARDITERKRMEESIRQLAFIDTLTQLPNRRLLVDRLAMAMESSKRKNVHCCLLFIDLDNFKPLNDTYGHPVGDLLLIEVANRLRGGIRAIDTVARFGGDEFVVLISELFSSRDESRNAAGTVALKILSLVSHPYLLHATDGDGREQIIEYQCSASIGGTLFTSHEFSREELFRQADAAMYAAKRAGRHTVLFFSDI</sequence>
<dbReference type="InterPro" id="IPR035965">
    <property type="entry name" value="PAS-like_dom_sf"/>
</dbReference>
<dbReference type="SMART" id="SM00267">
    <property type="entry name" value="GGDEF"/>
    <property type="match status" value="1"/>
</dbReference>
<dbReference type="SUPFAM" id="SSF55073">
    <property type="entry name" value="Nucleotide cyclase"/>
    <property type="match status" value="1"/>
</dbReference>
<dbReference type="InterPro" id="IPR000014">
    <property type="entry name" value="PAS"/>
</dbReference>